<evidence type="ECO:0000313" key="2">
    <source>
        <dbReference type="Proteomes" id="UP000499080"/>
    </source>
</evidence>
<name>A0A4Y2LLI5_ARAVE</name>
<evidence type="ECO:0000313" key="1">
    <source>
        <dbReference type="EMBL" id="GBN15384.1"/>
    </source>
</evidence>
<dbReference type="Proteomes" id="UP000499080">
    <property type="component" value="Unassembled WGS sequence"/>
</dbReference>
<protein>
    <submittedName>
        <fullName evidence="1">Uncharacterized protein</fullName>
    </submittedName>
</protein>
<gene>
    <name evidence="1" type="ORF">AVEN_4679_1</name>
</gene>
<comment type="caution">
    <text evidence="1">The sequence shown here is derived from an EMBL/GenBank/DDBJ whole genome shotgun (WGS) entry which is preliminary data.</text>
</comment>
<proteinExistence type="predicted"/>
<accession>A0A4Y2LLI5</accession>
<dbReference type="AlphaFoldDB" id="A0A4Y2LLI5"/>
<keyword evidence="2" id="KW-1185">Reference proteome</keyword>
<dbReference type="EMBL" id="BGPR01006017">
    <property type="protein sequence ID" value="GBN15384.1"/>
    <property type="molecule type" value="Genomic_DNA"/>
</dbReference>
<organism evidence="1 2">
    <name type="scientific">Araneus ventricosus</name>
    <name type="common">Orbweaver spider</name>
    <name type="synonym">Epeira ventricosa</name>
    <dbReference type="NCBI Taxonomy" id="182803"/>
    <lineage>
        <taxon>Eukaryota</taxon>
        <taxon>Metazoa</taxon>
        <taxon>Ecdysozoa</taxon>
        <taxon>Arthropoda</taxon>
        <taxon>Chelicerata</taxon>
        <taxon>Arachnida</taxon>
        <taxon>Araneae</taxon>
        <taxon>Araneomorphae</taxon>
        <taxon>Entelegynae</taxon>
        <taxon>Araneoidea</taxon>
        <taxon>Araneidae</taxon>
        <taxon>Araneus</taxon>
    </lineage>
</organism>
<sequence>MFQIKEFFHVKGVNFARLVMTRTKLQVTCSKLRNLCRPTQYLYCRSNFNSALIAKSRRTAVQINIRHRATDLSAHATKKKLKPIRTRDYEHSYPTVSLIKSLLLPQKPLSPPNQPGKN</sequence>
<reference evidence="1 2" key="1">
    <citation type="journal article" date="2019" name="Sci. Rep.">
        <title>Orb-weaving spider Araneus ventricosus genome elucidates the spidroin gene catalogue.</title>
        <authorList>
            <person name="Kono N."/>
            <person name="Nakamura H."/>
            <person name="Ohtoshi R."/>
            <person name="Moran D.A.P."/>
            <person name="Shinohara A."/>
            <person name="Yoshida Y."/>
            <person name="Fujiwara M."/>
            <person name="Mori M."/>
            <person name="Tomita M."/>
            <person name="Arakawa K."/>
        </authorList>
    </citation>
    <scope>NUCLEOTIDE SEQUENCE [LARGE SCALE GENOMIC DNA]</scope>
</reference>